<dbReference type="AlphaFoldDB" id="A0A317MWV3"/>
<keyword evidence="17" id="KW-1185">Reference proteome</keyword>
<name>A0A317MWV3_9GAMM</name>
<evidence type="ECO:0000313" key="16">
    <source>
        <dbReference type="EMBL" id="PWV62278.1"/>
    </source>
</evidence>
<dbReference type="Gene3D" id="1.20.120.920">
    <property type="entry name" value="CRISPR-associated endonuclease Cas1, C-terminal domain"/>
    <property type="match status" value="1"/>
</dbReference>
<organism evidence="16 17">
    <name type="scientific">Plasticicumulans acidivorans</name>
    <dbReference type="NCBI Taxonomy" id="886464"/>
    <lineage>
        <taxon>Bacteria</taxon>
        <taxon>Pseudomonadati</taxon>
        <taxon>Pseudomonadota</taxon>
        <taxon>Gammaproteobacteria</taxon>
        <taxon>Candidatus Competibacteraceae</taxon>
        <taxon>Plasticicumulans</taxon>
    </lineage>
</organism>
<feature type="binding site" evidence="14">
    <location>
        <position position="383"/>
    </location>
    <ligand>
        <name>Mn(2+)</name>
        <dbReference type="ChEBI" id="CHEBI:29035"/>
    </ligand>
</feature>
<protein>
    <recommendedName>
        <fullName evidence="14">CRISPR-associated endonuclease Cas1</fullName>
        <ecNumber evidence="14">3.1.-.-</ecNumber>
    </recommendedName>
</protein>
<keyword evidence="6 14" id="KW-0460">Magnesium</keyword>
<evidence type="ECO:0000256" key="8">
    <source>
        <dbReference type="ARBA" id="ARBA00023014"/>
    </source>
</evidence>
<dbReference type="GO" id="GO:0043571">
    <property type="term" value="P:maintenance of CRISPR repeat elements"/>
    <property type="evidence" value="ECO:0007669"/>
    <property type="project" value="UniProtKB-UniRule"/>
</dbReference>
<keyword evidence="8" id="KW-0411">Iron-sulfur</keyword>
<evidence type="ECO:0000256" key="1">
    <source>
        <dbReference type="ARBA" id="ARBA00022722"/>
    </source>
</evidence>
<comment type="caution">
    <text evidence="16">The sequence shown here is derived from an EMBL/GenBank/DDBJ whole genome shotgun (WGS) entry which is preliminary data.</text>
</comment>
<evidence type="ECO:0000256" key="3">
    <source>
        <dbReference type="ARBA" id="ARBA00022759"/>
    </source>
</evidence>
<dbReference type="GO" id="GO:0004527">
    <property type="term" value="F:exonuclease activity"/>
    <property type="evidence" value="ECO:0007669"/>
    <property type="project" value="UniProtKB-KW"/>
</dbReference>
<evidence type="ECO:0000256" key="12">
    <source>
        <dbReference type="ARBA" id="ARBA00033996"/>
    </source>
</evidence>
<dbReference type="EMBL" id="QGTJ01000004">
    <property type="protein sequence ID" value="PWV62278.1"/>
    <property type="molecule type" value="Genomic_DNA"/>
</dbReference>
<dbReference type="Proteomes" id="UP000246569">
    <property type="component" value="Unassembled WGS sequence"/>
</dbReference>
<evidence type="ECO:0000256" key="2">
    <source>
        <dbReference type="ARBA" id="ARBA00022723"/>
    </source>
</evidence>
<evidence type="ECO:0000313" key="17">
    <source>
        <dbReference type="Proteomes" id="UP000246569"/>
    </source>
</evidence>
<keyword evidence="5 16" id="KW-0269">Exonuclease</keyword>
<dbReference type="EC" id="3.1.-.-" evidence="14"/>
<reference evidence="16 17" key="1">
    <citation type="submission" date="2018-05" db="EMBL/GenBank/DDBJ databases">
        <title>Genomic Encyclopedia of Type Strains, Phase IV (KMG-IV): sequencing the most valuable type-strain genomes for metagenomic binning, comparative biology and taxonomic classification.</title>
        <authorList>
            <person name="Goeker M."/>
        </authorList>
    </citation>
    <scope>NUCLEOTIDE SEQUENCE [LARGE SCALE GENOMIC DNA]</scope>
    <source>
        <strain evidence="16 17">DSM 23606</strain>
    </source>
</reference>
<feature type="domain" description="DUF83" evidence="15">
    <location>
        <begin position="22"/>
        <end position="204"/>
    </location>
</feature>
<dbReference type="PANTHER" id="PTHR34353">
    <property type="entry name" value="CRISPR-ASSOCIATED ENDONUCLEASE CAS1 1"/>
    <property type="match status" value="1"/>
</dbReference>
<dbReference type="PANTHER" id="PTHR34353:SF2">
    <property type="entry name" value="CRISPR-ASSOCIATED ENDONUCLEASE CAS1 1"/>
    <property type="match status" value="1"/>
</dbReference>
<dbReference type="CDD" id="cd09634">
    <property type="entry name" value="Cas1_I-II-III"/>
    <property type="match status" value="1"/>
</dbReference>
<comment type="function">
    <text evidence="14">CRISPR (clustered regularly interspaced short palindromic repeat), is an adaptive immune system that provides protection against mobile genetic elements (viruses, transposable elements and conjugative plasmids). CRISPR clusters contain spacers, sequences complementary to antecedent mobile elements, and target invading nucleic acids. CRISPR clusters are transcribed and processed into CRISPR RNA (crRNA). Acts as a dsDNA endonuclease. Involved in the integration of spacer DNA into the CRISPR cassette.</text>
</comment>
<dbReference type="InterPro" id="IPR002729">
    <property type="entry name" value="CRISPR-assoc_Cas1"/>
</dbReference>
<dbReference type="GO" id="GO:0004519">
    <property type="term" value="F:endonuclease activity"/>
    <property type="evidence" value="ECO:0007669"/>
    <property type="project" value="UniProtKB-UniRule"/>
</dbReference>
<evidence type="ECO:0000256" key="6">
    <source>
        <dbReference type="ARBA" id="ARBA00022842"/>
    </source>
</evidence>
<evidence type="ECO:0000256" key="11">
    <source>
        <dbReference type="ARBA" id="ARBA00023211"/>
    </source>
</evidence>
<dbReference type="Gene3D" id="3.90.320.10">
    <property type="match status" value="1"/>
</dbReference>
<sequence>MDELRQGVEAGFAAVPPLPARMVNEYVYCPRLAYLMWVQQEWDDSAETVDGRRVHARVDQPGGELPAEPVEGERIHARSVTLESATLGVIAKLDLVEADGRRATPVDYKRGKRPHAPRGAHAPERVQLALQGLLLREHGYDCDGGVLYYAGSRERVPVPLDAALETQAREAVAGLRALAAGGRLPPPLDDSPKCPRCALVGICLPDETQRLHGSGRVPRPLAVAADTALPLVVQAPFARIGRDGETLSVAVEQQPARSVRLIDVSQLVLLGNASVSAAALHELMAREIPVSWHSYGGWFVGHTIGTGHRNVELRTAQYRASFEAGHCLALAHGLVVAKIANSRTLLRRNWKRGEAPAALLAALKRDQDSAREAASLEQLLGVEGSAAARYFGAFGELLNAVGAEEAMSFDFHNRNRRPPRDPVNALLSFAYAMLTRALTVTLSAVGFDAYRGFYHQPRYGRPALALDVMEPFRPLIADSVVLQVINNGEIRPRDFVRAGGGVALTADARKALIGAFERRLSHEITHPLFGYRVSYRRLLELQARLLGRHLLGELAEYPNFTTR</sequence>
<dbReference type="RefSeq" id="WP_110018117.1">
    <property type="nucleotide sequence ID" value="NZ_QGTJ01000004.1"/>
</dbReference>
<keyword evidence="2 14" id="KW-0479">Metal-binding</keyword>
<evidence type="ECO:0000256" key="9">
    <source>
        <dbReference type="ARBA" id="ARBA00023118"/>
    </source>
</evidence>
<dbReference type="NCBIfam" id="TIGR00372">
    <property type="entry name" value="cas4"/>
    <property type="match status" value="1"/>
</dbReference>
<comment type="similarity">
    <text evidence="14">Belongs to the CRISPR-associated endonuclease Cas1 family.</text>
</comment>
<dbReference type="InterPro" id="IPR050646">
    <property type="entry name" value="Cas1"/>
</dbReference>
<evidence type="ECO:0000256" key="10">
    <source>
        <dbReference type="ARBA" id="ARBA00023125"/>
    </source>
</evidence>
<gene>
    <name evidence="14" type="primary">cas1</name>
    <name evidence="16" type="ORF">C7443_10473</name>
</gene>
<comment type="cofactor">
    <cofactor evidence="14">
        <name>Mg(2+)</name>
        <dbReference type="ChEBI" id="CHEBI:18420"/>
    </cofactor>
    <cofactor evidence="14">
        <name>Mn(2+)</name>
        <dbReference type="ChEBI" id="CHEBI:29035"/>
    </cofactor>
</comment>
<dbReference type="InterPro" id="IPR042211">
    <property type="entry name" value="CRISPR-assoc_Cas1_N"/>
</dbReference>
<evidence type="ECO:0000256" key="7">
    <source>
        <dbReference type="ARBA" id="ARBA00023004"/>
    </source>
</evidence>
<keyword evidence="11 14" id="KW-0464">Manganese</keyword>
<feature type="binding site" evidence="14">
    <location>
        <position position="455"/>
    </location>
    <ligand>
        <name>Mn(2+)</name>
        <dbReference type="ChEBI" id="CHEBI:29035"/>
    </ligand>
</feature>
<dbReference type="InterPro" id="IPR042206">
    <property type="entry name" value="CRISPR-assoc_Cas1_C"/>
</dbReference>
<comment type="subunit">
    <text evidence="13 14">Homodimer, forms a heterotetramer with a Cas2 homodimer.</text>
</comment>
<dbReference type="GO" id="GO:0046872">
    <property type="term" value="F:metal ion binding"/>
    <property type="evidence" value="ECO:0007669"/>
    <property type="project" value="UniProtKB-UniRule"/>
</dbReference>
<evidence type="ECO:0000256" key="14">
    <source>
        <dbReference type="HAMAP-Rule" id="MF_01470"/>
    </source>
</evidence>
<keyword evidence="7" id="KW-0408">Iron</keyword>
<dbReference type="InterPro" id="IPR011604">
    <property type="entry name" value="PDDEXK-like_dom_sf"/>
</dbReference>
<keyword evidence="1 14" id="KW-0540">Nuclease</keyword>
<proteinExistence type="inferred from homology"/>
<keyword evidence="9 14" id="KW-0051">Antiviral defense</keyword>
<keyword evidence="3 14" id="KW-0255">Endonuclease</keyword>
<evidence type="ECO:0000256" key="13">
    <source>
        <dbReference type="ARBA" id="ARBA00038592"/>
    </source>
</evidence>
<dbReference type="Pfam" id="PF01867">
    <property type="entry name" value="Cas_Cas1"/>
    <property type="match status" value="1"/>
</dbReference>
<evidence type="ECO:0000256" key="4">
    <source>
        <dbReference type="ARBA" id="ARBA00022801"/>
    </source>
</evidence>
<comment type="catalytic activity">
    <reaction evidence="12">
        <text>exonucleolytic cleavage in the 5'- to 3'-direction to yield nucleoside 3'-phosphates.</text>
        <dbReference type="EC" id="3.1.12.1"/>
    </reaction>
</comment>
<evidence type="ECO:0000256" key="5">
    <source>
        <dbReference type="ARBA" id="ARBA00022839"/>
    </source>
</evidence>
<dbReference type="Gene3D" id="3.100.10.20">
    <property type="entry name" value="CRISPR-associated endonuclease Cas1, N-terminal domain"/>
    <property type="match status" value="1"/>
</dbReference>
<dbReference type="NCBIfam" id="TIGR00287">
    <property type="entry name" value="cas1"/>
    <property type="match status" value="1"/>
</dbReference>
<dbReference type="HAMAP" id="MF_01470">
    <property type="entry name" value="Cas1"/>
    <property type="match status" value="1"/>
</dbReference>
<dbReference type="GO" id="GO:0051607">
    <property type="term" value="P:defense response to virus"/>
    <property type="evidence" value="ECO:0007669"/>
    <property type="project" value="UniProtKB-UniRule"/>
</dbReference>
<dbReference type="GO" id="GO:0003677">
    <property type="term" value="F:DNA binding"/>
    <property type="evidence" value="ECO:0007669"/>
    <property type="project" value="UniProtKB-KW"/>
</dbReference>
<accession>A0A317MWV3</accession>
<dbReference type="InterPro" id="IPR013343">
    <property type="entry name" value="CRISPR-assoc_prot_Cas4"/>
</dbReference>
<dbReference type="GO" id="GO:0051536">
    <property type="term" value="F:iron-sulfur cluster binding"/>
    <property type="evidence" value="ECO:0007669"/>
    <property type="project" value="UniProtKB-KW"/>
</dbReference>
<keyword evidence="4 14" id="KW-0378">Hydrolase</keyword>
<dbReference type="OrthoDB" id="9803119at2"/>
<feature type="binding site" evidence="14">
    <location>
        <position position="470"/>
    </location>
    <ligand>
        <name>Mn(2+)</name>
        <dbReference type="ChEBI" id="CHEBI:29035"/>
    </ligand>
</feature>
<dbReference type="Pfam" id="PF01930">
    <property type="entry name" value="Cas_Cas4"/>
    <property type="match status" value="1"/>
</dbReference>
<evidence type="ECO:0000259" key="15">
    <source>
        <dbReference type="Pfam" id="PF01930"/>
    </source>
</evidence>
<keyword evidence="10 14" id="KW-0238">DNA-binding</keyword>
<dbReference type="InterPro" id="IPR022765">
    <property type="entry name" value="Dna2/Cas4_DUF83"/>
</dbReference>